<dbReference type="STRING" id="1033810.HLPCO_002524"/>
<reference evidence="1 2" key="2">
    <citation type="journal article" date="2013" name="PLoS ONE">
        <title>INDIGO - INtegrated Data Warehouse of MIcrobial GenOmes with Examples from the Red Sea Extremophiles.</title>
        <authorList>
            <person name="Alam I."/>
            <person name="Antunes A."/>
            <person name="Kamau A.A."/>
            <person name="Ba Alawi W."/>
            <person name="Kalkatawi M."/>
            <person name="Stingl U."/>
            <person name="Bajic V.B."/>
        </authorList>
    </citation>
    <scope>NUCLEOTIDE SEQUENCE [LARGE SCALE GENOMIC DNA]</scope>
    <source>
        <strain evidence="1 2">SSD-17B</strain>
    </source>
</reference>
<name>U2DS78_9MOLU</name>
<protein>
    <submittedName>
        <fullName evidence="1">Uncharacterized protein</fullName>
    </submittedName>
</protein>
<comment type="caution">
    <text evidence="1">The sequence shown here is derived from an EMBL/GenBank/DDBJ whole genome shotgun (WGS) entry which is preliminary data.</text>
</comment>
<dbReference type="Proteomes" id="UP000005707">
    <property type="component" value="Unassembled WGS sequence"/>
</dbReference>
<organism evidence="1 2">
    <name type="scientific">Haloplasma contractile SSD-17B</name>
    <dbReference type="NCBI Taxonomy" id="1033810"/>
    <lineage>
        <taxon>Bacteria</taxon>
        <taxon>Bacillati</taxon>
        <taxon>Mycoplasmatota</taxon>
        <taxon>Mollicutes</taxon>
        <taxon>Haloplasmatales</taxon>
        <taxon>Haloplasmataceae</taxon>
        <taxon>Haloplasma</taxon>
    </lineage>
</organism>
<proteinExistence type="predicted"/>
<gene>
    <name evidence="1" type="ORF">HLPCO_002524</name>
</gene>
<reference evidence="1 2" key="1">
    <citation type="journal article" date="2011" name="J. Bacteriol.">
        <title>Genome sequence of Haloplasma contractile, an unusual contractile bacterium from a deep-sea anoxic brine lake.</title>
        <authorList>
            <person name="Antunes A."/>
            <person name="Alam I."/>
            <person name="El Dorry H."/>
            <person name="Siam R."/>
            <person name="Robertson A."/>
            <person name="Bajic V.B."/>
            <person name="Stingl U."/>
        </authorList>
    </citation>
    <scope>NUCLEOTIDE SEQUENCE [LARGE SCALE GENOMIC DNA]</scope>
    <source>
        <strain evidence="1 2">SSD-17B</strain>
    </source>
</reference>
<sequence>MGVVRVMNSLMRFELFLKEASVALRNRTIYYFI</sequence>
<dbReference type="EMBL" id="AFNU02000011">
    <property type="protein sequence ID" value="ERJ11402.1"/>
    <property type="molecule type" value="Genomic_DNA"/>
</dbReference>
<evidence type="ECO:0000313" key="2">
    <source>
        <dbReference type="Proteomes" id="UP000005707"/>
    </source>
</evidence>
<dbReference type="AlphaFoldDB" id="U2DS78"/>
<accession>U2DS78</accession>
<keyword evidence="2" id="KW-1185">Reference proteome</keyword>
<dbReference type="InParanoid" id="U2DS78"/>
<evidence type="ECO:0000313" key="1">
    <source>
        <dbReference type="EMBL" id="ERJ11402.1"/>
    </source>
</evidence>